<proteinExistence type="inferred from homology"/>
<dbReference type="CDD" id="cd02440">
    <property type="entry name" value="AdoMet_MTases"/>
    <property type="match status" value="1"/>
</dbReference>
<feature type="binding site" evidence="5">
    <location>
        <position position="266"/>
    </location>
    <ligand>
        <name>S-adenosyl-L-methionine</name>
        <dbReference type="ChEBI" id="CHEBI:59789"/>
    </ligand>
</feature>
<dbReference type="PANTHER" id="PTHR22807:SF61">
    <property type="entry name" value="NOL1_NOP2_SUN FAMILY PROTEIN _ ANTITERMINATION NUSB DOMAIN-CONTAINING PROTEIN"/>
    <property type="match status" value="1"/>
</dbReference>
<keyword evidence="4 5" id="KW-0694">RNA-binding</keyword>
<dbReference type="PANTHER" id="PTHR22807">
    <property type="entry name" value="NOP2 YEAST -RELATED NOL1/NOP2/FMU SUN DOMAIN-CONTAINING"/>
    <property type="match status" value="1"/>
</dbReference>
<evidence type="ECO:0000259" key="6">
    <source>
        <dbReference type="PROSITE" id="PS51686"/>
    </source>
</evidence>
<evidence type="ECO:0000256" key="2">
    <source>
        <dbReference type="ARBA" id="ARBA00022679"/>
    </source>
</evidence>
<keyword evidence="3 5" id="KW-0949">S-adenosyl-L-methionine</keyword>
<evidence type="ECO:0000313" key="8">
    <source>
        <dbReference type="Proteomes" id="UP000595197"/>
    </source>
</evidence>
<dbReference type="Proteomes" id="UP000595197">
    <property type="component" value="Chromosome"/>
</dbReference>
<evidence type="ECO:0000256" key="3">
    <source>
        <dbReference type="ARBA" id="ARBA00022691"/>
    </source>
</evidence>
<dbReference type="Gene3D" id="1.10.940.10">
    <property type="entry name" value="NusB-like"/>
    <property type="match status" value="1"/>
</dbReference>
<feature type="binding site" evidence="5">
    <location>
        <position position="292"/>
    </location>
    <ligand>
        <name>S-adenosyl-L-methionine</name>
        <dbReference type="ChEBI" id="CHEBI:59789"/>
    </ligand>
</feature>
<accession>A0ABX7B674</accession>
<evidence type="ECO:0000313" key="7">
    <source>
        <dbReference type="EMBL" id="QQP89629.1"/>
    </source>
</evidence>
<dbReference type="Gene3D" id="3.40.50.150">
    <property type="entry name" value="Vaccinia Virus protein VP39"/>
    <property type="match status" value="1"/>
</dbReference>
<dbReference type="RefSeq" id="WP_201076071.1">
    <property type="nucleotide sequence ID" value="NZ_CP067420.1"/>
</dbReference>
<keyword evidence="8" id="KW-1185">Reference proteome</keyword>
<dbReference type="Pfam" id="PF01029">
    <property type="entry name" value="NusB"/>
    <property type="match status" value="1"/>
</dbReference>
<keyword evidence="1 5" id="KW-0489">Methyltransferase</keyword>
<evidence type="ECO:0000256" key="1">
    <source>
        <dbReference type="ARBA" id="ARBA00022603"/>
    </source>
</evidence>
<protein>
    <submittedName>
        <fullName evidence="7">MFS transporter</fullName>
    </submittedName>
</protein>
<feature type="binding site" evidence="5">
    <location>
        <begin position="245"/>
        <end position="251"/>
    </location>
    <ligand>
        <name>S-adenosyl-L-methionine</name>
        <dbReference type="ChEBI" id="CHEBI:59789"/>
    </ligand>
</feature>
<reference evidence="7" key="1">
    <citation type="submission" date="2021-02" db="EMBL/GenBank/DDBJ databases">
        <title>Skermanella TT6 skin isolate.</title>
        <authorList>
            <person name="Lee K."/>
            <person name="Ganzorig M."/>
        </authorList>
    </citation>
    <scope>NUCLEOTIDE SEQUENCE</scope>
    <source>
        <strain evidence="7">TT6</strain>
    </source>
</reference>
<dbReference type="SUPFAM" id="SSF53335">
    <property type="entry name" value="S-adenosyl-L-methionine-dependent methyltransferases"/>
    <property type="match status" value="1"/>
</dbReference>
<dbReference type="InterPro" id="IPR049560">
    <property type="entry name" value="MeTrfase_RsmB-F_NOP2_cat"/>
</dbReference>
<dbReference type="EMBL" id="CP067420">
    <property type="protein sequence ID" value="QQP89629.1"/>
    <property type="molecule type" value="Genomic_DNA"/>
</dbReference>
<dbReference type="Pfam" id="PF01189">
    <property type="entry name" value="Methyltr_RsmB-F"/>
    <property type="match status" value="1"/>
</dbReference>
<dbReference type="InterPro" id="IPR001678">
    <property type="entry name" value="MeTrfase_RsmB-F_NOP2_dom"/>
</dbReference>
<dbReference type="SUPFAM" id="SSF48013">
    <property type="entry name" value="NusB-like"/>
    <property type="match status" value="1"/>
</dbReference>
<feature type="binding site" evidence="5">
    <location>
        <position position="308"/>
    </location>
    <ligand>
        <name>S-adenosyl-L-methionine</name>
        <dbReference type="ChEBI" id="CHEBI:59789"/>
    </ligand>
</feature>
<dbReference type="InterPro" id="IPR029063">
    <property type="entry name" value="SAM-dependent_MTases_sf"/>
</dbReference>
<dbReference type="InterPro" id="IPR023267">
    <property type="entry name" value="RCMT"/>
</dbReference>
<evidence type="ECO:0000256" key="4">
    <source>
        <dbReference type="ARBA" id="ARBA00022884"/>
    </source>
</evidence>
<dbReference type="PROSITE" id="PS51686">
    <property type="entry name" value="SAM_MT_RSMB_NOP"/>
    <property type="match status" value="1"/>
</dbReference>
<evidence type="ECO:0000256" key="5">
    <source>
        <dbReference type="PROSITE-ProRule" id="PRU01023"/>
    </source>
</evidence>
<dbReference type="InterPro" id="IPR035926">
    <property type="entry name" value="NusB-like_sf"/>
</dbReference>
<name>A0ABX7B674_9PROT</name>
<organism evidence="7 8">
    <name type="scientific">Skermanella cutis</name>
    <dbReference type="NCBI Taxonomy" id="2775420"/>
    <lineage>
        <taxon>Bacteria</taxon>
        <taxon>Pseudomonadati</taxon>
        <taxon>Pseudomonadota</taxon>
        <taxon>Alphaproteobacteria</taxon>
        <taxon>Rhodospirillales</taxon>
        <taxon>Azospirillaceae</taxon>
        <taxon>Skermanella</taxon>
    </lineage>
</organism>
<feature type="active site" description="Nucleophile" evidence="5">
    <location>
        <position position="361"/>
    </location>
</feature>
<feature type="domain" description="SAM-dependent MTase RsmB/NOP-type" evidence="6">
    <location>
        <begin position="137"/>
        <end position="429"/>
    </location>
</feature>
<dbReference type="PRINTS" id="PR02008">
    <property type="entry name" value="RCMTFAMILY"/>
</dbReference>
<gene>
    <name evidence="7" type="ORF">IGS68_27305</name>
</gene>
<dbReference type="InterPro" id="IPR006027">
    <property type="entry name" value="NusB_RsmB_TIM44"/>
</dbReference>
<sequence>MTDSTLASRNAALDLIESVLRKKIPLDDAFDAHEGLDALEPRDRAFVRLMVATVLRRLGQVDALVSAALTKPDPVRAGVLDILRLGTAQLVFLDTPPHAAVDTSVAAAEGRGLSHYKGLINAVLRRVAREGADQAKKQDAGRLNTPDWLWLAWRTAYGTPRTRGIVEANLIEAPLDLTAKESPGDWAARLEGTVLPTGTIRRASGGQVTDLPGYDEGAWWVQDAAAALPAKLFGDIRGRTVYDLCAAPGGKTAQLAAAGAEVTALDRSERRLRRLSANLERLNLWAETLTADAATWKPEQPADAILLDAPCSATGAIRRHPDILRLKTQEDVAKLAGAQRRLLAHAVELLKPGGMLVYCTCSLQPEEGEQRIDHLLNSGAPVERLPVDPGELGGLSELINERGEVRTLPGHLAELGGIDGFFVARLVRTK</sequence>
<comment type="similarity">
    <text evidence="5">Belongs to the class I-like SAM-binding methyltransferase superfamily. RsmB/NOP family.</text>
</comment>
<keyword evidence="2 5" id="KW-0808">Transferase</keyword>